<keyword evidence="5 6" id="KW-0472">Membrane</keyword>
<evidence type="ECO:0000313" key="9">
    <source>
        <dbReference type="Proteomes" id="UP000654670"/>
    </source>
</evidence>
<dbReference type="InterPro" id="IPR051449">
    <property type="entry name" value="ABC-2_transporter_component"/>
</dbReference>
<dbReference type="Pfam" id="PF12698">
    <property type="entry name" value="ABC2_membrane_3"/>
    <property type="match status" value="1"/>
</dbReference>
<evidence type="ECO:0000259" key="7">
    <source>
        <dbReference type="Pfam" id="PF12698"/>
    </source>
</evidence>
<dbReference type="AlphaFoldDB" id="A0A917RZN4"/>
<proteinExistence type="predicted"/>
<evidence type="ECO:0000256" key="2">
    <source>
        <dbReference type="ARBA" id="ARBA00022475"/>
    </source>
</evidence>
<dbReference type="EMBL" id="BMOK01000002">
    <property type="protein sequence ID" value="GGL45182.1"/>
    <property type="molecule type" value="Genomic_DNA"/>
</dbReference>
<dbReference type="GO" id="GO:0140359">
    <property type="term" value="F:ABC-type transporter activity"/>
    <property type="evidence" value="ECO:0007669"/>
    <property type="project" value="InterPro"/>
</dbReference>
<feature type="domain" description="ABC-2 type transporter transmembrane" evidence="7">
    <location>
        <begin position="20"/>
        <end position="376"/>
    </location>
</feature>
<evidence type="ECO:0000256" key="3">
    <source>
        <dbReference type="ARBA" id="ARBA00022692"/>
    </source>
</evidence>
<keyword evidence="2" id="KW-1003">Cell membrane</keyword>
<reference evidence="8" key="1">
    <citation type="journal article" date="2014" name="Int. J. Syst. Evol. Microbiol.">
        <title>Complete genome sequence of Corynebacterium casei LMG S-19264T (=DSM 44701T), isolated from a smear-ripened cheese.</title>
        <authorList>
            <consortium name="US DOE Joint Genome Institute (JGI-PGF)"/>
            <person name="Walter F."/>
            <person name="Albersmeier A."/>
            <person name="Kalinowski J."/>
            <person name="Ruckert C."/>
        </authorList>
    </citation>
    <scope>NUCLEOTIDE SEQUENCE</scope>
    <source>
        <strain evidence="8">JCM 15325</strain>
    </source>
</reference>
<dbReference type="GO" id="GO:0005886">
    <property type="term" value="C:plasma membrane"/>
    <property type="evidence" value="ECO:0007669"/>
    <property type="project" value="UniProtKB-SubCell"/>
</dbReference>
<organism evidence="8 9">
    <name type="scientific">Sporolactobacillus putidus</name>
    <dbReference type="NCBI Taxonomy" id="492735"/>
    <lineage>
        <taxon>Bacteria</taxon>
        <taxon>Bacillati</taxon>
        <taxon>Bacillota</taxon>
        <taxon>Bacilli</taxon>
        <taxon>Bacillales</taxon>
        <taxon>Sporolactobacillaceae</taxon>
        <taxon>Sporolactobacillus</taxon>
    </lineage>
</organism>
<feature type="transmembrane region" description="Helical" evidence="6">
    <location>
        <begin position="239"/>
        <end position="257"/>
    </location>
</feature>
<comment type="subcellular location">
    <subcellularLocation>
        <location evidence="1">Cell membrane</location>
        <topology evidence="1">Multi-pass membrane protein</topology>
    </subcellularLocation>
</comment>
<gene>
    <name evidence="8" type="ORF">GCM10007968_06570</name>
</gene>
<evidence type="ECO:0000256" key="1">
    <source>
        <dbReference type="ARBA" id="ARBA00004651"/>
    </source>
</evidence>
<dbReference type="Proteomes" id="UP000654670">
    <property type="component" value="Unassembled WGS sequence"/>
</dbReference>
<sequence>MRTMVNICFSTIKQNLRDRRSLTLMLLLPIVLTLILGTALSKVGTNTTTTSLNIRGGIVNQDQGPLAASMIDFFQEKQIRAIMQTRIYKTVADANKDLKKQNLDAIIVITKGFSAAAESGQSHHLDFITSGDMESSAVRSITDSFLKRVNAVQALAAIGVSPQKSVQTHLDPLLSDHALSVKGKVPEASGYYAVTMLIMIILFAYNYGLNVVRESLHSPIGYRIQSLPVHPMSYFTGKALGHIATVFLQIILLISFFKFIYKADFGDHLWLVLGLCFLLAFIVILAGTALALLFTEKTADALMMFLVPIATFLSGGYVKLSFLETNPVTSAIRGFMPNSLVQTLIFQDIYGGSGLSPASAVLKLLIILAAVLLLVAAELRRRNYGSLSK</sequence>
<dbReference type="InterPro" id="IPR013525">
    <property type="entry name" value="ABC2_TM"/>
</dbReference>
<evidence type="ECO:0000256" key="6">
    <source>
        <dbReference type="SAM" id="Phobius"/>
    </source>
</evidence>
<comment type="caution">
    <text evidence="8">The sequence shown here is derived from an EMBL/GenBank/DDBJ whole genome shotgun (WGS) entry which is preliminary data.</text>
</comment>
<dbReference type="PANTHER" id="PTHR30294:SF48">
    <property type="entry name" value="LINEARMYCIN RESISTANCE PERMEASE PROTEIN LNRM"/>
    <property type="match status" value="1"/>
</dbReference>
<feature type="transmembrane region" description="Helical" evidence="6">
    <location>
        <begin position="301"/>
        <end position="318"/>
    </location>
</feature>
<feature type="transmembrane region" description="Helical" evidence="6">
    <location>
        <begin position="190"/>
        <end position="209"/>
    </location>
</feature>
<keyword evidence="4 6" id="KW-1133">Transmembrane helix</keyword>
<evidence type="ECO:0000256" key="4">
    <source>
        <dbReference type="ARBA" id="ARBA00022989"/>
    </source>
</evidence>
<accession>A0A917RZN4</accession>
<keyword evidence="9" id="KW-1185">Reference proteome</keyword>
<protein>
    <submittedName>
        <fullName evidence="8">Permease</fullName>
    </submittedName>
</protein>
<feature type="transmembrane region" description="Helical" evidence="6">
    <location>
        <begin position="269"/>
        <end position="294"/>
    </location>
</feature>
<name>A0A917RZN4_9BACL</name>
<reference evidence="8" key="2">
    <citation type="submission" date="2020-09" db="EMBL/GenBank/DDBJ databases">
        <authorList>
            <person name="Sun Q."/>
            <person name="Ohkuma M."/>
        </authorList>
    </citation>
    <scope>NUCLEOTIDE SEQUENCE</scope>
    <source>
        <strain evidence="8">JCM 15325</strain>
    </source>
</reference>
<dbReference type="Gene3D" id="3.40.1710.10">
    <property type="entry name" value="abc type-2 transporter like domain"/>
    <property type="match status" value="1"/>
</dbReference>
<evidence type="ECO:0000256" key="5">
    <source>
        <dbReference type="ARBA" id="ARBA00023136"/>
    </source>
</evidence>
<dbReference type="PANTHER" id="PTHR30294">
    <property type="entry name" value="MEMBRANE COMPONENT OF ABC TRANSPORTER YHHJ-RELATED"/>
    <property type="match status" value="1"/>
</dbReference>
<feature type="transmembrane region" description="Helical" evidence="6">
    <location>
        <begin position="360"/>
        <end position="379"/>
    </location>
</feature>
<keyword evidence="3 6" id="KW-0812">Transmembrane</keyword>
<evidence type="ECO:0000313" key="8">
    <source>
        <dbReference type="EMBL" id="GGL45182.1"/>
    </source>
</evidence>